<dbReference type="KEGG" id="orm:HTY61_13930"/>
<evidence type="ECO:0000313" key="1">
    <source>
        <dbReference type="EMBL" id="QKV20669.1"/>
    </source>
</evidence>
<dbReference type="EMBL" id="CP054836">
    <property type="protein sequence ID" value="QKV20669.1"/>
    <property type="molecule type" value="Genomic_DNA"/>
</dbReference>
<evidence type="ECO:0000313" key="2">
    <source>
        <dbReference type="Proteomes" id="UP000509367"/>
    </source>
</evidence>
<proteinExistence type="predicted"/>
<gene>
    <name evidence="1" type="ORF">HTY61_13930</name>
</gene>
<keyword evidence="2" id="KW-1185">Reference proteome</keyword>
<dbReference type="AlphaFoldDB" id="A0A6N1VN84"/>
<organism evidence="1 2">
    <name type="scientific">Oricola thermophila</name>
    <dbReference type="NCBI Taxonomy" id="2742145"/>
    <lineage>
        <taxon>Bacteria</taxon>
        <taxon>Pseudomonadati</taxon>
        <taxon>Pseudomonadota</taxon>
        <taxon>Alphaproteobacteria</taxon>
        <taxon>Hyphomicrobiales</taxon>
        <taxon>Ahrensiaceae</taxon>
        <taxon>Oricola</taxon>
    </lineage>
</organism>
<reference evidence="1 2" key="1">
    <citation type="submission" date="2020-06" db="EMBL/GenBank/DDBJ databases">
        <title>Oricola thermophila sp. nov. isolated from a tidal sediments.</title>
        <authorList>
            <person name="Kwon K.K."/>
            <person name="Yang S.-H."/>
            <person name="Park M.-J."/>
        </authorList>
    </citation>
    <scope>NUCLEOTIDE SEQUENCE [LARGE SCALE GENOMIC DNA]</scope>
    <source>
        <strain evidence="1 2">MEBiC13590</strain>
    </source>
</reference>
<dbReference type="Proteomes" id="UP000509367">
    <property type="component" value="Chromosome"/>
</dbReference>
<accession>A0A6N1VN84</accession>
<sequence>MRARMPWPVGRKILNQNSFPRGQGWDRTLEKLINLSGQPTESLAELTIALREHTFSGEKLSGFYRVKPEKIGKVRDKILKTKVPDSDYSRLYPVALSDEQLALQPIGSKLAAIEPTDDGVAVVFSSVRVITIREEIELSQFSDEAANLLEDYQEVFGLRTLRFQAFDVVWLPHNGALIDVRVDFPFGTHHDVAVAAFAQTVDTFHKLIGENVLVDELNLFPLIDRIYNDRNEGIVVELGFGTTTASLKHEKMRRKQLDLRDEQYHKGGKAALASPIEPFRLSVTWKRNAGGGLVSNPELSINSSARAAGGENPTINSVVIRKCMGQADYEFVRSRIETHLTPP</sequence>
<name>A0A6N1VN84_9HYPH</name>
<protein>
    <submittedName>
        <fullName evidence="1">Uncharacterized protein</fullName>
    </submittedName>
</protein>